<accession>A0A7W7MS91</accession>
<reference evidence="2 3" key="1">
    <citation type="submission" date="2020-08" db="EMBL/GenBank/DDBJ databases">
        <title>Sequencing the genomes of 1000 actinobacteria strains.</title>
        <authorList>
            <person name="Klenk H.-P."/>
        </authorList>
    </citation>
    <scope>NUCLEOTIDE SEQUENCE [LARGE SCALE GENOMIC DNA]</scope>
    <source>
        <strain evidence="2 3">DSM 43149</strain>
    </source>
</reference>
<dbReference type="AlphaFoldDB" id="A0A7W7MS91"/>
<dbReference type="RefSeq" id="WP_239087441.1">
    <property type="nucleotide sequence ID" value="NZ_BOMK01000027.1"/>
</dbReference>
<sequence length="168" mass="16913">MKPRTLLGTAGWIGAAVLAVLIGLAAVRVIGDGLSSEAGRPRSQAEVDRDLAAHATTMPASAPPSVEATPSAAASTSASASAGSGSAPSAGLRSFRTAGGTVVARCAAGRAEIVAMSPLGGFAVHERDQGPRVQAEGEFRGTVDDHDRVKVRVGCAGDRPVLDERDDD</sequence>
<name>A0A7W7MS91_9ACTN</name>
<evidence type="ECO:0000313" key="3">
    <source>
        <dbReference type="Proteomes" id="UP000578112"/>
    </source>
</evidence>
<dbReference type="EMBL" id="JACHNH010000001">
    <property type="protein sequence ID" value="MBB4764420.1"/>
    <property type="molecule type" value="Genomic_DNA"/>
</dbReference>
<feature type="region of interest" description="Disordered" evidence="1">
    <location>
        <begin position="57"/>
        <end position="93"/>
    </location>
</feature>
<comment type="caution">
    <text evidence="2">The sequence shown here is derived from an EMBL/GenBank/DDBJ whole genome shotgun (WGS) entry which is preliminary data.</text>
</comment>
<evidence type="ECO:0000313" key="2">
    <source>
        <dbReference type="EMBL" id="MBB4764420.1"/>
    </source>
</evidence>
<protein>
    <recommendedName>
        <fullName evidence="4">Septum formation initiator</fullName>
    </recommendedName>
</protein>
<evidence type="ECO:0000256" key="1">
    <source>
        <dbReference type="SAM" id="MobiDB-lite"/>
    </source>
</evidence>
<feature type="compositionally biased region" description="Low complexity" evidence="1">
    <location>
        <begin position="59"/>
        <end position="90"/>
    </location>
</feature>
<gene>
    <name evidence="2" type="ORF">BJ971_004976</name>
</gene>
<organism evidence="2 3">
    <name type="scientific">Actinoplanes digitatis</name>
    <dbReference type="NCBI Taxonomy" id="1868"/>
    <lineage>
        <taxon>Bacteria</taxon>
        <taxon>Bacillati</taxon>
        <taxon>Actinomycetota</taxon>
        <taxon>Actinomycetes</taxon>
        <taxon>Micromonosporales</taxon>
        <taxon>Micromonosporaceae</taxon>
        <taxon>Actinoplanes</taxon>
    </lineage>
</organism>
<proteinExistence type="predicted"/>
<evidence type="ECO:0008006" key="4">
    <source>
        <dbReference type="Google" id="ProtNLM"/>
    </source>
</evidence>
<keyword evidence="3" id="KW-1185">Reference proteome</keyword>
<dbReference type="Proteomes" id="UP000578112">
    <property type="component" value="Unassembled WGS sequence"/>
</dbReference>